<sequence length="111" mass="12074">MSVTTTDLAMHHLRVDADSPEWPLIQGYIDAAEDIARQYLNRKFYADSDALTAAVNDSRAGENPIVITPAIQVAVLLILTSLYENRGDAPSEGVPAAAARFLDPWRTGMGM</sequence>
<dbReference type="Gene3D" id="1.10.3230.30">
    <property type="entry name" value="Phage gp6-like head-tail connector protein"/>
    <property type="match status" value="1"/>
</dbReference>
<protein>
    <recommendedName>
        <fullName evidence="3">Phage gp6-like head-tail connector protein</fullName>
    </recommendedName>
</protein>
<evidence type="ECO:0008006" key="3">
    <source>
        <dbReference type="Google" id="ProtNLM"/>
    </source>
</evidence>
<dbReference type="AlphaFoldDB" id="A0A2I5HFW5"/>
<proteinExistence type="predicted"/>
<name>A0A2I5HFW5_SALDZ</name>
<evidence type="ECO:0000313" key="1">
    <source>
        <dbReference type="EMBL" id="ATW54443.1"/>
    </source>
</evidence>
<dbReference type="InterPro" id="IPR021146">
    <property type="entry name" value="Phage_gp6-like_head-tail"/>
</dbReference>
<gene>
    <name evidence="1" type="ORF">CNQ75_07845</name>
</gene>
<dbReference type="Pfam" id="PF05135">
    <property type="entry name" value="Phage_connect_1"/>
    <property type="match status" value="1"/>
</dbReference>
<dbReference type="NCBIfam" id="TIGR01560">
    <property type="entry name" value="put_DNA_pack"/>
    <property type="match status" value="1"/>
</dbReference>
<accession>A0A2I5HFW5</accession>
<reference evidence="1 2" key="1">
    <citation type="submission" date="2017-09" db="EMBL/GenBank/DDBJ databases">
        <title>Complete genome of Salmonella enterica subsp. diarizonae isolated from stool of a patient with bacterial enteropathy.</title>
        <authorList>
            <person name="Zhou J."/>
            <person name="Chen Q."/>
            <person name="Guo L."/>
            <person name="Fan J."/>
        </authorList>
    </citation>
    <scope>NUCLEOTIDE SEQUENCE [LARGE SCALE GENOMIC DNA]</scope>
    <source>
        <strain evidence="1 2">HZS154</strain>
    </source>
</reference>
<dbReference type="RefSeq" id="WP_100212405.1">
    <property type="nucleotide sequence ID" value="NZ_CP023345.1"/>
</dbReference>
<dbReference type="EMBL" id="CP023345">
    <property type="protein sequence ID" value="ATW54443.1"/>
    <property type="molecule type" value="Genomic_DNA"/>
</dbReference>
<dbReference type="CDD" id="cd08054">
    <property type="entry name" value="gp6"/>
    <property type="match status" value="1"/>
</dbReference>
<dbReference type="InterPro" id="IPR006450">
    <property type="entry name" value="Phage_HK97_gp6-like"/>
</dbReference>
<evidence type="ECO:0000313" key="2">
    <source>
        <dbReference type="Proteomes" id="UP000230639"/>
    </source>
</evidence>
<organism evidence="1 2">
    <name type="scientific">Salmonella diarizonae</name>
    <dbReference type="NCBI Taxonomy" id="59204"/>
    <lineage>
        <taxon>Bacteria</taxon>
        <taxon>Pseudomonadati</taxon>
        <taxon>Pseudomonadota</taxon>
        <taxon>Gammaproteobacteria</taxon>
        <taxon>Enterobacterales</taxon>
        <taxon>Enterobacteriaceae</taxon>
        <taxon>Salmonella</taxon>
    </lineage>
</organism>
<dbReference type="Proteomes" id="UP000230639">
    <property type="component" value="Chromosome"/>
</dbReference>